<name>A0ABS6KZQ9_9GAMM</name>
<keyword evidence="4" id="KW-1185">Reference proteome</keyword>
<dbReference type="RefSeq" id="WP_217138179.1">
    <property type="nucleotide sequence ID" value="NZ_JAFMOU010000065.1"/>
</dbReference>
<dbReference type="PROSITE" id="PS00409">
    <property type="entry name" value="PROKAR_NTER_METHYL"/>
    <property type="match status" value="1"/>
</dbReference>
<dbReference type="NCBIfam" id="TIGR02532">
    <property type="entry name" value="IV_pilin_GFxxxE"/>
    <property type="match status" value="1"/>
</dbReference>
<evidence type="ECO:0000313" key="4">
    <source>
        <dbReference type="Proteomes" id="UP000699865"/>
    </source>
</evidence>
<protein>
    <submittedName>
        <fullName evidence="3">Prepilin-type N-terminal cleavage/methylation domain-containing protein</fullName>
    </submittedName>
</protein>
<dbReference type="InterPro" id="IPR012902">
    <property type="entry name" value="N_methyl_site"/>
</dbReference>
<evidence type="ECO:0000256" key="2">
    <source>
        <dbReference type="SAM" id="Phobius"/>
    </source>
</evidence>
<dbReference type="Pfam" id="PF07963">
    <property type="entry name" value="N_methyl"/>
    <property type="match status" value="1"/>
</dbReference>
<dbReference type="EMBL" id="JAFMOU010000065">
    <property type="protein sequence ID" value="MBU9834955.1"/>
    <property type="molecule type" value="Genomic_DNA"/>
</dbReference>
<sequence length="232" mass="24045">MKNAINALKRKANQYQELKKQRGVTLLEIIIVLGIIGIIAAGVVILANRAFTAQDISDLADNTNSVRVGTTEAYKDSAEYPAMVTAVDLTKSTIGTATDTTGSIISTLVKMGKISAAEAFNGMSNDAFEIGGVKYVSEDAKAKGFYLVINGLETEDCRNIASQLGGQWDYVASGTAAAGALVTPQPAELSGDPTTSILKTLTADTLSPTTIVAAGFCDASTGSDNALILGSK</sequence>
<keyword evidence="2" id="KW-1133">Transmembrane helix</keyword>
<feature type="transmembrane region" description="Helical" evidence="2">
    <location>
        <begin position="26"/>
        <end position="47"/>
    </location>
</feature>
<organism evidence="3 4">
    <name type="scientific">Rahnella perminowiae</name>
    <dbReference type="NCBI Taxonomy" id="2816244"/>
    <lineage>
        <taxon>Bacteria</taxon>
        <taxon>Pseudomonadati</taxon>
        <taxon>Pseudomonadota</taxon>
        <taxon>Gammaproteobacteria</taxon>
        <taxon>Enterobacterales</taxon>
        <taxon>Yersiniaceae</taxon>
        <taxon>Rahnella</taxon>
    </lineage>
</organism>
<comment type="caution">
    <text evidence="3">The sequence shown here is derived from an EMBL/GenBank/DDBJ whole genome shotgun (WGS) entry which is preliminary data.</text>
</comment>
<gene>
    <name evidence="3" type="ORF">J1786_09030</name>
</gene>
<keyword evidence="2" id="KW-0812">Transmembrane</keyword>
<reference evidence="3 4" key="1">
    <citation type="submission" date="2021-03" db="EMBL/GenBank/DDBJ databases">
        <title>Five novel Rahnella species.</title>
        <authorList>
            <person name="Brady C."/>
            <person name="Asselin J."/>
            <person name="Beer S."/>
            <person name="Bruberg M.B."/>
            <person name="Crampton B."/>
            <person name="Venter S."/>
            <person name="Arnold D."/>
            <person name="Denman S."/>
        </authorList>
    </citation>
    <scope>NUCLEOTIDE SEQUENCE [LARGE SCALE GENOMIC DNA]</scope>
    <source>
        <strain evidence="3 4">L72c</strain>
    </source>
</reference>
<keyword evidence="2" id="KW-0472">Membrane</keyword>
<dbReference type="Proteomes" id="UP000699865">
    <property type="component" value="Unassembled WGS sequence"/>
</dbReference>
<comment type="subcellular location">
    <subcellularLocation>
        <location evidence="1">Membrane</location>
        <topology evidence="1">Single-pass membrane protein</topology>
    </subcellularLocation>
</comment>
<evidence type="ECO:0000313" key="3">
    <source>
        <dbReference type="EMBL" id="MBU9834955.1"/>
    </source>
</evidence>
<accession>A0ABS6KZQ9</accession>
<proteinExistence type="predicted"/>
<evidence type="ECO:0000256" key="1">
    <source>
        <dbReference type="ARBA" id="ARBA00004167"/>
    </source>
</evidence>